<proteinExistence type="predicted"/>
<evidence type="ECO:0008006" key="4">
    <source>
        <dbReference type="Google" id="ProtNLM"/>
    </source>
</evidence>
<sequence length="95" mass="11127">MAVEKRKYRIDTDRGRIVLDRFELPFPRNRVGRIITGTALIGGGILGFLPVLGFWMVPLGLFVLSHDLPAVRRRRRRMAIWWRKRYPAVNRAGKR</sequence>
<reference evidence="2 3" key="1">
    <citation type="submission" date="2020-04" db="EMBL/GenBank/DDBJ databases">
        <title>Rhizobium sp. S-51 isolated from soil.</title>
        <authorList>
            <person name="Dahal R.H."/>
        </authorList>
    </citation>
    <scope>NUCLEOTIDE SEQUENCE [LARGE SCALE GENOMIC DNA]</scope>
    <source>
        <strain evidence="2 3">S-51</strain>
    </source>
</reference>
<dbReference type="EMBL" id="JABBGK010000001">
    <property type="protein sequence ID" value="NML73856.1"/>
    <property type="molecule type" value="Genomic_DNA"/>
</dbReference>
<evidence type="ECO:0000256" key="1">
    <source>
        <dbReference type="SAM" id="Phobius"/>
    </source>
</evidence>
<organism evidence="2 3">
    <name type="scientific">Rhizobium terricola</name>
    <dbReference type="NCBI Taxonomy" id="2728849"/>
    <lineage>
        <taxon>Bacteria</taxon>
        <taxon>Pseudomonadati</taxon>
        <taxon>Pseudomonadota</taxon>
        <taxon>Alphaproteobacteria</taxon>
        <taxon>Hyphomicrobiales</taxon>
        <taxon>Rhizobiaceae</taxon>
        <taxon>Rhizobium/Agrobacterium group</taxon>
        <taxon>Rhizobium</taxon>
    </lineage>
</organism>
<dbReference type="Proteomes" id="UP000541470">
    <property type="component" value="Unassembled WGS sequence"/>
</dbReference>
<comment type="caution">
    <text evidence="2">The sequence shown here is derived from an EMBL/GenBank/DDBJ whole genome shotgun (WGS) entry which is preliminary data.</text>
</comment>
<accession>A0A7Y0AUP9</accession>
<keyword evidence="1" id="KW-0472">Membrane</keyword>
<evidence type="ECO:0000313" key="3">
    <source>
        <dbReference type="Proteomes" id="UP000541470"/>
    </source>
</evidence>
<name>A0A7Y0AUP9_9HYPH</name>
<keyword evidence="3" id="KW-1185">Reference proteome</keyword>
<protein>
    <recommendedName>
        <fullName evidence="4">Transmembrane protein (PGPGW)</fullName>
    </recommendedName>
</protein>
<dbReference type="RefSeq" id="WP_169588512.1">
    <property type="nucleotide sequence ID" value="NZ_JABBGK010000001.1"/>
</dbReference>
<keyword evidence="1" id="KW-0812">Transmembrane</keyword>
<keyword evidence="1" id="KW-1133">Transmembrane helix</keyword>
<dbReference type="AlphaFoldDB" id="A0A7Y0AUP9"/>
<feature type="transmembrane region" description="Helical" evidence="1">
    <location>
        <begin position="31"/>
        <end position="49"/>
    </location>
</feature>
<evidence type="ECO:0000313" key="2">
    <source>
        <dbReference type="EMBL" id="NML73856.1"/>
    </source>
</evidence>
<gene>
    <name evidence="2" type="ORF">HHL25_06925</name>
</gene>